<dbReference type="InterPro" id="IPR006474">
    <property type="entry name" value="Helicase_Cas3_CRISPR-ass_core"/>
</dbReference>
<dbReference type="GO" id="GO:0003724">
    <property type="term" value="F:RNA helicase activity"/>
    <property type="evidence" value="ECO:0007669"/>
    <property type="project" value="TreeGrafter"/>
</dbReference>
<dbReference type="EMBL" id="SNZJ01000028">
    <property type="protein sequence ID" value="TDR50208.1"/>
    <property type="molecule type" value="Genomic_DNA"/>
</dbReference>
<dbReference type="InterPro" id="IPR038257">
    <property type="entry name" value="CRISPR-assoc_Cas3_HD_sf"/>
</dbReference>
<dbReference type="InterPro" id="IPR006483">
    <property type="entry name" value="CRISPR-assoc_Cas3_HD"/>
</dbReference>
<organism evidence="12 13">
    <name type="scientific">Halomonas ventosae</name>
    <dbReference type="NCBI Taxonomy" id="229007"/>
    <lineage>
        <taxon>Bacteria</taxon>
        <taxon>Pseudomonadati</taxon>
        <taxon>Pseudomonadota</taxon>
        <taxon>Gammaproteobacteria</taxon>
        <taxon>Oceanospirillales</taxon>
        <taxon>Halomonadaceae</taxon>
        <taxon>Halomonas</taxon>
    </lineage>
</organism>
<dbReference type="OrthoDB" id="9810236at2"/>
<evidence type="ECO:0000256" key="1">
    <source>
        <dbReference type="ARBA" id="ARBA00006847"/>
    </source>
</evidence>
<dbReference type="SUPFAM" id="SSF52540">
    <property type="entry name" value="P-loop containing nucleoside triphosphate hydrolases"/>
    <property type="match status" value="1"/>
</dbReference>
<evidence type="ECO:0000256" key="5">
    <source>
        <dbReference type="ARBA" id="ARBA00022741"/>
    </source>
</evidence>
<evidence type="ECO:0000256" key="4">
    <source>
        <dbReference type="ARBA" id="ARBA00022723"/>
    </source>
</evidence>
<dbReference type="Gene3D" id="1.10.3210.30">
    <property type="match status" value="1"/>
</dbReference>
<evidence type="ECO:0000259" key="10">
    <source>
        <dbReference type="PROSITE" id="PS51192"/>
    </source>
</evidence>
<evidence type="ECO:0000313" key="13">
    <source>
        <dbReference type="Proteomes" id="UP000295212"/>
    </source>
</evidence>
<evidence type="ECO:0000256" key="9">
    <source>
        <dbReference type="ARBA" id="ARBA00023118"/>
    </source>
</evidence>
<dbReference type="RefSeq" id="WP_133637807.1">
    <property type="nucleotide sequence ID" value="NZ_SNZJ01000028.1"/>
</dbReference>
<dbReference type="Gene3D" id="3.40.50.300">
    <property type="entry name" value="P-loop containing nucleotide triphosphate hydrolases"/>
    <property type="match status" value="2"/>
</dbReference>
<dbReference type="SMART" id="SM00490">
    <property type="entry name" value="HELICc"/>
    <property type="match status" value="1"/>
</dbReference>
<evidence type="ECO:0000256" key="6">
    <source>
        <dbReference type="ARBA" id="ARBA00022801"/>
    </source>
</evidence>
<feature type="domain" description="HD Cas3-type" evidence="11">
    <location>
        <begin position="54"/>
        <end position="205"/>
    </location>
</feature>
<keyword evidence="6" id="KW-0378">Hydrolase</keyword>
<dbReference type="AlphaFoldDB" id="A0A4R6ZDS9"/>
<keyword evidence="9" id="KW-0051">Antiviral defense</keyword>
<dbReference type="GO" id="GO:0016787">
    <property type="term" value="F:hydrolase activity"/>
    <property type="evidence" value="ECO:0007669"/>
    <property type="project" value="UniProtKB-KW"/>
</dbReference>
<dbReference type="InterPro" id="IPR050547">
    <property type="entry name" value="DEAD_box_RNA_helicases"/>
</dbReference>
<dbReference type="CDD" id="cd09641">
    <property type="entry name" value="Cas3''_I"/>
    <property type="match status" value="1"/>
</dbReference>
<evidence type="ECO:0000313" key="12">
    <source>
        <dbReference type="EMBL" id="TDR50208.1"/>
    </source>
</evidence>
<dbReference type="PANTHER" id="PTHR47963:SF9">
    <property type="entry name" value="CRISPR-ASSOCIATED ENDONUCLEASE_HELICASE CAS3"/>
    <property type="match status" value="1"/>
</dbReference>
<dbReference type="Proteomes" id="UP000295212">
    <property type="component" value="Unassembled WGS sequence"/>
</dbReference>
<dbReference type="GO" id="GO:0005524">
    <property type="term" value="F:ATP binding"/>
    <property type="evidence" value="ECO:0007669"/>
    <property type="project" value="UniProtKB-KW"/>
</dbReference>
<dbReference type="NCBIfam" id="TIGR01587">
    <property type="entry name" value="cas3_core"/>
    <property type="match status" value="1"/>
</dbReference>
<dbReference type="Pfam" id="PF18019">
    <property type="entry name" value="Cas3_HD"/>
    <property type="match status" value="1"/>
</dbReference>
<evidence type="ECO:0000256" key="8">
    <source>
        <dbReference type="ARBA" id="ARBA00022840"/>
    </source>
</evidence>
<gene>
    <name evidence="12" type="ORF">DFP85_1286</name>
</gene>
<evidence type="ECO:0000256" key="7">
    <source>
        <dbReference type="ARBA" id="ARBA00022806"/>
    </source>
</evidence>
<dbReference type="InterPro" id="IPR011545">
    <property type="entry name" value="DEAD/DEAH_box_helicase_dom"/>
</dbReference>
<dbReference type="CDD" id="cd17930">
    <property type="entry name" value="DEXHc_cas3"/>
    <property type="match status" value="1"/>
</dbReference>
<comment type="similarity">
    <text evidence="2">In the central section; belongs to the CRISPR-associated helicase Cas3 family.</text>
</comment>
<dbReference type="InterPro" id="IPR027417">
    <property type="entry name" value="P-loop_NTPase"/>
</dbReference>
<dbReference type="InterPro" id="IPR054712">
    <property type="entry name" value="Cas3-like_dom"/>
</dbReference>
<comment type="similarity">
    <text evidence="1">In the N-terminal section; belongs to the CRISPR-associated nuclease Cas3-HD family.</text>
</comment>
<dbReference type="GO" id="GO:0003723">
    <property type="term" value="F:RNA binding"/>
    <property type="evidence" value="ECO:0007669"/>
    <property type="project" value="TreeGrafter"/>
</dbReference>
<evidence type="ECO:0000259" key="11">
    <source>
        <dbReference type="PROSITE" id="PS51643"/>
    </source>
</evidence>
<dbReference type="PROSITE" id="PS51643">
    <property type="entry name" value="HD_CAS3"/>
    <property type="match status" value="1"/>
</dbReference>
<name>A0A4R6ZDS9_9GAMM</name>
<proteinExistence type="inferred from homology"/>
<sequence length="863" mass="94688">MRRPPTRAKVASLPAVPYEQCPAKTFVTDAGNVTCGRNVFNHCQIVGEVARALVTRYGAPLKAHLFPNGAELVAACHDIGKVSPTFVEKLYRAAGRGTHSHPSLANVDPGLERQWGGHAGVSQVAAKAMKVPARIPEVLGQHHGYSPPVADKRAQDDRFGGPPWQGERERLVEALKSALQSEWPESLTPTQARVLAGLTTVADWIGSGQFFEDPAADWKPRVGQAIEEAGFLPVTVTPDLAFGDIFPFHPNAAQTRLAEVASHPGVYLLEAPMGMGKTEAALYVAYQQLAQGQASGVYFALPTQLTSNRIYTRFNAFLDAILPPGAPHRGLLLHGLAWLVETEMGEEGRPGGAWFNQAKRGLLAPFAVGTLDQALMAVMNVKHGFVRAFGLAGKVVILDEVHTYDAYTGTLLDALIGFLREAGCTVIILTATLARERRQQLLGVEVENNPYPLITACPAAGDPVEVALPKPPAKSVAVNLVDRDEVAIEEALSRAEAGQQVLWIENTVGEAQERFRVLAARSAELGLEVGLLHSRFTPQHRSAREDTWVTLYGNKAWEERTSTGRLLVGTQVLEQSLDIDADFLVSRFCPTDMLLQRLGRLWRHEDTPRPAGSLQEAWLLAPELAPAIAQPDSAFGVTAAVYSPYVLCRSLELWLGREAVTLPDDIRPLIDATYASREEVGDMARWYRELQEGNRRRTGRRAMEQLARGALAEGGKTLAEHKAGTRYSDIDSVEVLLLRDVIPDTGRRGTQLVLLDGEQHWLPWDRHTLSRSQWRDLSAALTRQQVRVPIYHAPATTALSTLRHHGFHHCFYLGQPEADEALLRVALVDEAGTLTGLSGEPAHDRYRLAYREDLGFQAIRDKD</sequence>
<comment type="caution">
    <text evidence="12">The sequence shown here is derived from an EMBL/GenBank/DDBJ whole genome shotgun (WGS) entry which is preliminary data.</text>
</comment>
<keyword evidence="8" id="KW-0067">ATP-binding</keyword>
<evidence type="ECO:0000256" key="3">
    <source>
        <dbReference type="ARBA" id="ARBA00022722"/>
    </source>
</evidence>
<reference evidence="12 13" key="1">
    <citation type="submission" date="2019-03" db="EMBL/GenBank/DDBJ databases">
        <title>Genomic Encyclopedia of Type Strains, Phase III (KMG-III): the genomes of soil and plant-associated and newly described type strains.</title>
        <authorList>
            <person name="Whitman W."/>
        </authorList>
    </citation>
    <scope>NUCLEOTIDE SEQUENCE [LARGE SCALE GENOMIC DNA]</scope>
    <source>
        <strain evidence="12 13">CECT 5797</strain>
    </source>
</reference>
<keyword evidence="5" id="KW-0547">Nucleotide-binding</keyword>
<dbReference type="GO" id="GO:0004518">
    <property type="term" value="F:nuclease activity"/>
    <property type="evidence" value="ECO:0007669"/>
    <property type="project" value="UniProtKB-KW"/>
</dbReference>
<keyword evidence="4" id="KW-0479">Metal-binding</keyword>
<dbReference type="SMART" id="SM00487">
    <property type="entry name" value="DEXDc"/>
    <property type="match status" value="1"/>
</dbReference>
<dbReference type="Pfam" id="PF22590">
    <property type="entry name" value="Cas3-like_C_2"/>
    <property type="match status" value="1"/>
</dbReference>
<dbReference type="GO" id="GO:0051607">
    <property type="term" value="P:defense response to virus"/>
    <property type="evidence" value="ECO:0007669"/>
    <property type="project" value="UniProtKB-KW"/>
</dbReference>
<keyword evidence="7" id="KW-0347">Helicase</keyword>
<dbReference type="NCBIfam" id="TIGR01596">
    <property type="entry name" value="cas3_HD"/>
    <property type="match status" value="1"/>
</dbReference>
<dbReference type="GO" id="GO:0046872">
    <property type="term" value="F:metal ion binding"/>
    <property type="evidence" value="ECO:0007669"/>
    <property type="project" value="UniProtKB-KW"/>
</dbReference>
<dbReference type="InterPro" id="IPR014001">
    <property type="entry name" value="Helicase_ATP-bd"/>
</dbReference>
<dbReference type="PANTHER" id="PTHR47963">
    <property type="entry name" value="DEAD-BOX ATP-DEPENDENT RNA HELICASE 47, MITOCHONDRIAL"/>
    <property type="match status" value="1"/>
</dbReference>
<accession>A0A4R6ZDS9</accession>
<dbReference type="InterPro" id="IPR001650">
    <property type="entry name" value="Helicase_C-like"/>
</dbReference>
<dbReference type="Pfam" id="PF00270">
    <property type="entry name" value="DEAD"/>
    <property type="match status" value="1"/>
</dbReference>
<protein>
    <submittedName>
        <fullName evidence="12">CRISPR-associated Cas3 family helicase</fullName>
    </submittedName>
</protein>
<dbReference type="PROSITE" id="PS51192">
    <property type="entry name" value="HELICASE_ATP_BIND_1"/>
    <property type="match status" value="1"/>
</dbReference>
<evidence type="ECO:0000256" key="2">
    <source>
        <dbReference type="ARBA" id="ARBA00009046"/>
    </source>
</evidence>
<keyword evidence="3" id="KW-0540">Nuclease</keyword>
<feature type="domain" description="Helicase ATP-binding" evidence="10">
    <location>
        <begin position="258"/>
        <end position="451"/>
    </location>
</feature>